<evidence type="ECO:0000256" key="4">
    <source>
        <dbReference type="ARBA" id="ARBA00011233"/>
    </source>
</evidence>
<organism evidence="14 15">
    <name type="scientific">Nakamurella antarctica</name>
    <dbReference type="NCBI Taxonomy" id="1902245"/>
    <lineage>
        <taxon>Bacteria</taxon>
        <taxon>Bacillati</taxon>
        <taxon>Actinomycetota</taxon>
        <taxon>Actinomycetes</taxon>
        <taxon>Nakamurellales</taxon>
        <taxon>Nakamurellaceae</taxon>
        <taxon>Nakamurella</taxon>
    </lineage>
</organism>
<dbReference type="EC" id="4.1.1.112" evidence="6"/>
<reference evidence="14 15" key="2">
    <citation type="submission" date="2018-12" db="EMBL/GenBank/DDBJ databases">
        <title>Nakamurella antarcticus sp. nov., isolated from Antarctica South Shetland Islands soil.</title>
        <authorList>
            <person name="Peng F."/>
        </authorList>
    </citation>
    <scope>NUCLEOTIDE SEQUENCE [LARGE SCALE GENOMIC DNA]</scope>
    <source>
        <strain evidence="14 15">S14-144</strain>
    </source>
</reference>
<comment type="catalytic activity">
    <reaction evidence="12">
        <text>oxaloacetate + H(+) = pyruvate + CO2</text>
        <dbReference type="Rhea" id="RHEA:15641"/>
        <dbReference type="ChEBI" id="CHEBI:15361"/>
        <dbReference type="ChEBI" id="CHEBI:15378"/>
        <dbReference type="ChEBI" id="CHEBI:16452"/>
        <dbReference type="ChEBI" id="CHEBI:16526"/>
        <dbReference type="EC" id="4.1.1.112"/>
    </reaction>
</comment>
<dbReference type="InterPro" id="IPR005493">
    <property type="entry name" value="RraA/RraA-like"/>
</dbReference>
<dbReference type="KEGG" id="nak:EH165_00365"/>
<accession>A0A3G8ZR51</accession>
<comment type="subunit">
    <text evidence="4">Homotrimer.</text>
</comment>
<comment type="similarity">
    <text evidence="3">Belongs to the class II aldolase/RraA-like family.</text>
</comment>
<dbReference type="AlphaFoldDB" id="A0A3G8ZR51"/>
<dbReference type="GO" id="GO:0047443">
    <property type="term" value="F:4-hydroxy-4-methyl-2-oxoglutarate aldolase activity"/>
    <property type="evidence" value="ECO:0007669"/>
    <property type="project" value="UniProtKB-EC"/>
</dbReference>
<comment type="cofactor">
    <cofactor evidence="13">
        <name>Mg(2+)</name>
        <dbReference type="ChEBI" id="CHEBI:18420"/>
    </cofactor>
</comment>
<dbReference type="GO" id="GO:0046872">
    <property type="term" value="F:metal ion binding"/>
    <property type="evidence" value="ECO:0007669"/>
    <property type="project" value="UniProtKB-KW"/>
</dbReference>
<dbReference type="Proteomes" id="UP000268084">
    <property type="component" value="Chromosome"/>
</dbReference>
<dbReference type="RefSeq" id="WP_124800199.1">
    <property type="nucleotide sequence ID" value="NZ_CP034170.1"/>
</dbReference>
<dbReference type="GO" id="GO:0008948">
    <property type="term" value="F:oxaloacetate decarboxylase activity"/>
    <property type="evidence" value="ECO:0007669"/>
    <property type="project" value="UniProtKB-EC"/>
</dbReference>
<evidence type="ECO:0000313" key="15">
    <source>
        <dbReference type="Proteomes" id="UP000268084"/>
    </source>
</evidence>
<keyword evidence="13" id="KW-0460">Magnesium</keyword>
<evidence type="ECO:0000256" key="3">
    <source>
        <dbReference type="ARBA" id="ARBA00008621"/>
    </source>
</evidence>
<reference evidence="14 15" key="1">
    <citation type="submission" date="2018-11" db="EMBL/GenBank/DDBJ databases">
        <authorList>
            <person name="Da X."/>
        </authorList>
    </citation>
    <scope>NUCLEOTIDE SEQUENCE [LARGE SCALE GENOMIC DNA]</scope>
    <source>
        <strain evidence="14 15">S14-144</strain>
    </source>
</reference>
<proteinExistence type="inferred from homology"/>
<evidence type="ECO:0000256" key="12">
    <source>
        <dbReference type="ARBA" id="ARBA00047973"/>
    </source>
</evidence>
<dbReference type="Pfam" id="PF03737">
    <property type="entry name" value="RraA-like"/>
    <property type="match status" value="1"/>
</dbReference>
<feature type="binding site" evidence="13">
    <location>
        <position position="118"/>
    </location>
    <ligand>
        <name>substrate</name>
    </ligand>
</feature>
<evidence type="ECO:0000313" key="14">
    <source>
        <dbReference type="EMBL" id="AZI59295.1"/>
    </source>
</evidence>
<evidence type="ECO:0000256" key="13">
    <source>
        <dbReference type="PIRSR" id="PIRSR605493-1"/>
    </source>
</evidence>
<evidence type="ECO:0000256" key="10">
    <source>
        <dbReference type="ARBA" id="ARBA00030169"/>
    </source>
</evidence>
<feature type="binding site" evidence="13">
    <location>
        <position position="119"/>
    </location>
    <ligand>
        <name>Mg(2+)</name>
        <dbReference type="ChEBI" id="CHEBI:18420"/>
    </ligand>
</feature>
<keyword evidence="15" id="KW-1185">Reference proteome</keyword>
<dbReference type="PANTHER" id="PTHR33254:SF4">
    <property type="entry name" value="4-HYDROXY-4-METHYL-2-OXOGLUTARATE ALDOLASE 3-RELATED"/>
    <property type="match status" value="1"/>
</dbReference>
<evidence type="ECO:0000256" key="2">
    <source>
        <dbReference type="ARBA" id="ARBA00001968"/>
    </source>
</evidence>
<comment type="catalytic activity">
    <reaction evidence="1">
        <text>4-hydroxy-4-methyl-2-oxoglutarate = 2 pyruvate</text>
        <dbReference type="Rhea" id="RHEA:22748"/>
        <dbReference type="ChEBI" id="CHEBI:15361"/>
        <dbReference type="ChEBI" id="CHEBI:58276"/>
        <dbReference type="EC" id="4.1.3.17"/>
    </reaction>
</comment>
<gene>
    <name evidence="14" type="ORF">EH165_00365</name>
</gene>
<dbReference type="SUPFAM" id="SSF89562">
    <property type="entry name" value="RraA-like"/>
    <property type="match status" value="1"/>
</dbReference>
<comment type="cofactor">
    <cofactor evidence="2">
        <name>a divalent metal cation</name>
        <dbReference type="ChEBI" id="CHEBI:60240"/>
    </cofactor>
</comment>
<sequence length="218" mass="23108">MKASEQEPGDERLTTAMLSDALDECGLRAQVLENRLIPVVPGTRAFGRAATAQFEAGQEDIPDDPYGAAIDYISGLNRGELAVIATGESNASAFWGELFSAAAIGAGAVGVVTDGNLRDTPQIARLGFPAFARSHRPIDFRRRMQLVASRGVVRILGVEISDGDLVMADDDGVVVVPQAVEAQVLAAARGRAAAESTVLKELLGGESLRSVWDRHRIL</sequence>
<dbReference type="InterPro" id="IPR036704">
    <property type="entry name" value="RraA/RraA-like_sf"/>
</dbReference>
<protein>
    <recommendedName>
        <fullName evidence="7">Putative 4-hydroxy-4-methyl-2-oxoglutarate aldolase</fullName>
        <ecNumber evidence="6">4.1.1.112</ecNumber>
        <ecNumber evidence="5">4.1.3.17</ecNumber>
    </recommendedName>
    <alternativeName>
        <fullName evidence="11">Oxaloacetate decarboxylase</fullName>
    </alternativeName>
    <alternativeName>
        <fullName evidence="9">Regulator of ribonuclease activity homolog</fullName>
    </alternativeName>
    <alternativeName>
        <fullName evidence="10">RraA-like protein</fullName>
    </alternativeName>
</protein>
<evidence type="ECO:0000256" key="7">
    <source>
        <dbReference type="ARBA" id="ARBA00016549"/>
    </source>
</evidence>
<evidence type="ECO:0000256" key="8">
    <source>
        <dbReference type="ARBA" id="ARBA00025046"/>
    </source>
</evidence>
<evidence type="ECO:0000256" key="11">
    <source>
        <dbReference type="ARBA" id="ARBA00032305"/>
    </source>
</evidence>
<comment type="function">
    <text evidence="8">Catalyzes the aldol cleavage of 4-hydroxy-4-methyl-2-oxoglutarate (HMG) into 2 molecules of pyruvate. Also contains a secondary oxaloacetate (OAA) decarboxylase activity due to the common pyruvate enolate transition state formed following C-C bond cleavage in the retro-aldol and decarboxylation reactions.</text>
</comment>
<name>A0A3G8ZR51_9ACTN</name>
<evidence type="ECO:0000256" key="5">
    <source>
        <dbReference type="ARBA" id="ARBA00012213"/>
    </source>
</evidence>
<dbReference type="EC" id="4.1.3.17" evidence="5"/>
<dbReference type="EMBL" id="CP034170">
    <property type="protein sequence ID" value="AZI59295.1"/>
    <property type="molecule type" value="Genomic_DNA"/>
</dbReference>
<evidence type="ECO:0000256" key="9">
    <source>
        <dbReference type="ARBA" id="ARBA00029596"/>
    </source>
</evidence>
<dbReference type="PANTHER" id="PTHR33254">
    <property type="entry name" value="4-HYDROXY-4-METHYL-2-OXOGLUTARATE ALDOLASE 3-RELATED"/>
    <property type="match status" value="1"/>
</dbReference>
<dbReference type="CDD" id="cd16841">
    <property type="entry name" value="RraA_family"/>
    <property type="match status" value="1"/>
</dbReference>
<evidence type="ECO:0000256" key="1">
    <source>
        <dbReference type="ARBA" id="ARBA00001342"/>
    </source>
</evidence>
<evidence type="ECO:0000256" key="6">
    <source>
        <dbReference type="ARBA" id="ARBA00012947"/>
    </source>
</evidence>
<dbReference type="OrthoDB" id="9805307at2"/>
<keyword evidence="13" id="KW-0479">Metal-binding</keyword>
<dbReference type="Gene3D" id="3.50.30.40">
    <property type="entry name" value="Ribonuclease E inhibitor RraA/RraA-like"/>
    <property type="match status" value="1"/>
</dbReference>